<reference evidence="1 2" key="1">
    <citation type="submission" date="2024-09" db="EMBL/GenBank/DDBJ databases">
        <authorList>
            <person name="Sun Q."/>
            <person name="Mori K."/>
        </authorList>
    </citation>
    <scope>NUCLEOTIDE SEQUENCE [LARGE SCALE GENOMIC DNA]</scope>
    <source>
        <strain evidence="1 2">CCM 8677</strain>
    </source>
</reference>
<protein>
    <recommendedName>
        <fullName evidence="3">KTSC domain-containing protein</fullName>
    </recommendedName>
</protein>
<dbReference type="Proteomes" id="UP001589844">
    <property type="component" value="Unassembled WGS sequence"/>
</dbReference>
<dbReference type="RefSeq" id="WP_390212717.1">
    <property type="nucleotide sequence ID" value="NZ_JBHLXJ010000013.1"/>
</dbReference>
<sequence>MSTRPNDGTAIDYTGVGQEVWRRLSTASSSTAWSFYRDNIEEEFHGKRGVARNTSASASMSGRAALDQLFMTGANADSATKPNETN</sequence>
<comment type="caution">
    <text evidence="1">The sequence shown here is derived from an EMBL/GenBank/DDBJ whole genome shotgun (WGS) entry which is preliminary data.</text>
</comment>
<evidence type="ECO:0008006" key="3">
    <source>
        <dbReference type="Google" id="ProtNLM"/>
    </source>
</evidence>
<dbReference type="EMBL" id="JBHLXJ010000013">
    <property type="protein sequence ID" value="MFC0350426.1"/>
    <property type="molecule type" value="Genomic_DNA"/>
</dbReference>
<accession>A0ABV6IHE5</accession>
<evidence type="ECO:0000313" key="1">
    <source>
        <dbReference type="EMBL" id="MFC0350426.1"/>
    </source>
</evidence>
<evidence type="ECO:0000313" key="2">
    <source>
        <dbReference type="Proteomes" id="UP001589844"/>
    </source>
</evidence>
<name>A0ABV6IHE5_9BURK</name>
<gene>
    <name evidence="1" type="ORF">ACFFJH_11455</name>
</gene>
<proteinExistence type="predicted"/>
<keyword evidence="2" id="KW-1185">Reference proteome</keyword>
<organism evidence="1 2">
    <name type="scientific">Undibacterium danionis</name>
    <dbReference type="NCBI Taxonomy" id="1812100"/>
    <lineage>
        <taxon>Bacteria</taxon>
        <taxon>Pseudomonadati</taxon>
        <taxon>Pseudomonadota</taxon>
        <taxon>Betaproteobacteria</taxon>
        <taxon>Burkholderiales</taxon>
        <taxon>Oxalobacteraceae</taxon>
        <taxon>Undibacterium</taxon>
    </lineage>
</organism>